<dbReference type="InterPro" id="IPR035929">
    <property type="entry name" value="CoaB-like_sf"/>
</dbReference>
<dbReference type="InterPro" id="IPR005252">
    <property type="entry name" value="CoaBC"/>
</dbReference>
<feature type="binding site" evidence="3">
    <location>
        <position position="337"/>
    </location>
    <ligand>
        <name>CTP</name>
        <dbReference type="ChEBI" id="CHEBI:37563"/>
    </ligand>
</feature>
<proteinExistence type="inferred from homology"/>
<evidence type="ECO:0000256" key="1">
    <source>
        <dbReference type="ARBA" id="ARBA00022793"/>
    </source>
</evidence>
<comment type="catalytic activity">
    <reaction evidence="3 4">
        <text>(R)-4'-phosphopantothenate + L-cysteine + CTP = N-[(R)-4-phosphopantothenoyl]-L-cysteine + CMP + diphosphate + H(+)</text>
        <dbReference type="Rhea" id="RHEA:19397"/>
        <dbReference type="ChEBI" id="CHEBI:10986"/>
        <dbReference type="ChEBI" id="CHEBI:15378"/>
        <dbReference type="ChEBI" id="CHEBI:33019"/>
        <dbReference type="ChEBI" id="CHEBI:35235"/>
        <dbReference type="ChEBI" id="CHEBI:37563"/>
        <dbReference type="ChEBI" id="CHEBI:59458"/>
        <dbReference type="ChEBI" id="CHEBI:60377"/>
        <dbReference type="EC" id="6.3.2.5"/>
    </reaction>
</comment>
<dbReference type="PANTHER" id="PTHR14359:SF6">
    <property type="entry name" value="PHOSPHOPANTOTHENOYLCYSTEINE DECARBOXYLASE"/>
    <property type="match status" value="1"/>
</dbReference>
<comment type="similarity">
    <text evidence="3 4">In the C-terminal section; belongs to the PPC synthetase family.</text>
</comment>
<sequence>MLSGRHILLIIGGGIAAYKALDLIRRLRERGAEVTPVLTRAASQFVTPLSVSALAGREVYSELFDLTKEAEMGHIELSRAADLLVVAPATADLMAKMATGQADDLASTLLLATDKRVLIAPSMNVRMWEHPATQRNIRTLAADGVLSVGPNEGDMACGEYGPGRMAEPLEIVDAIGKALASGPLAGRRIVVTSGPTHEPIDPVRYIANRSSGAQGAALGDALAGLGAEVIFVTGPAEVPPPKGVKVVKVDTAAEMRAAVMDALPADAAVFAAAVADWRVEQPATGKIKKTPDSLPTLQFAENPDILADVSALREGRPGLVVGFAAETDDVLANATAKRARKGCDWIVANDVSPATGIMGGQENMVTLISDDGADAWPRMGKDQVARKLAAKIAEALGPVSR</sequence>
<dbReference type="Gene3D" id="3.40.50.1950">
    <property type="entry name" value="Flavin prenyltransferase-like"/>
    <property type="match status" value="1"/>
</dbReference>
<dbReference type="GO" id="GO:0015941">
    <property type="term" value="P:pantothenate catabolic process"/>
    <property type="evidence" value="ECO:0007669"/>
    <property type="project" value="InterPro"/>
</dbReference>
<comment type="function">
    <text evidence="3">Catalyzes two sequential steps in the biosynthesis of coenzyme A. In the first step cysteine is conjugated to 4'-phosphopantothenate to form 4-phosphopantothenoylcysteine. In the second step the latter compound is decarboxylated to form 4'-phosphopantotheine.</text>
</comment>
<keyword evidence="8" id="KW-1185">Reference proteome</keyword>
<comment type="pathway">
    <text evidence="3 4">Cofactor biosynthesis; coenzyme A biosynthesis; CoA from (R)-pantothenate: step 3/5.</text>
</comment>
<comment type="similarity">
    <text evidence="3 4">In the N-terminal section; belongs to the HFCD (homo-oligomeric flavin containing Cys decarboxylase) superfamily.</text>
</comment>
<dbReference type="OrthoDB" id="9802554at2"/>
<keyword evidence="3" id="KW-0511">Multifunctional enzyme</keyword>
<evidence type="ECO:0000256" key="4">
    <source>
        <dbReference type="RuleBase" id="RU364078"/>
    </source>
</evidence>
<dbReference type="GO" id="GO:0004632">
    <property type="term" value="F:phosphopantothenate--cysteine ligase activity"/>
    <property type="evidence" value="ECO:0007669"/>
    <property type="project" value="UniProtKB-UniRule"/>
</dbReference>
<comment type="function">
    <text evidence="4">Catalyzes two steps in the biosynthesis of coenzyme A. In the first step cysteine is conjugated to 4'-phosphopantothenate to form 4-phosphopantothenoylcysteine, in the latter compound is decarboxylated to form 4'-phosphopantotheine.</text>
</comment>
<dbReference type="EC" id="6.3.2.5" evidence="3"/>
<organism evidence="7 8">
    <name type="scientific">Pelagovum pacificum</name>
    <dbReference type="NCBI Taxonomy" id="2588711"/>
    <lineage>
        <taxon>Bacteria</taxon>
        <taxon>Pseudomonadati</taxon>
        <taxon>Pseudomonadota</taxon>
        <taxon>Alphaproteobacteria</taxon>
        <taxon>Rhodobacterales</taxon>
        <taxon>Paracoccaceae</taxon>
        <taxon>Pelagovum</taxon>
    </lineage>
</organism>
<dbReference type="GO" id="GO:0046872">
    <property type="term" value="F:metal ion binding"/>
    <property type="evidence" value="ECO:0007669"/>
    <property type="project" value="UniProtKB-KW"/>
</dbReference>
<dbReference type="HAMAP" id="MF_02225">
    <property type="entry name" value="CoaBC"/>
    <property type="match status" value="1"/>
</dbReference>
<comment type="cofactor">
    <cofactor evidence="3">
        <name>Mg(2+)</name>
        <dbReference type="ChEBI" id="CHEBI:18420"/>
    </cofactor>
</comment>
<comment type="cofactor">
    <cofactor evidence="3">
        <name>FMN</name>
        <dbReference type="ChEBI" id="CHEBI:58210"/>
    </cofactor>
    <text evidence="3">Binds 1 FMN per subunit.</text>
</comment>
<dbReference type="NCBIfam" id="TIGR00521">
    <property type="entry name" value="coaBC_dfp"/>
    <property type="match status" value="1"/>
</dbReference>
<keyword evidence="3" id="KW-0460">Magnesium</keyword>
<keyword evidence="1 3" id="KW-0210">Decarboxylase</keyword>
<keyword evidence="3 4" id="KW-0288">FMN</keyword>
<dbReference type="InterPro" id="IPR036551">
    <property type="entry name" value="Flavin_trans-like"/>
</dbReference>
<dbReference type="Gene3D" id="3.40.50.10300">
    <property type="entry name" value="CoaB-like"/>
    <property type="match status" value="1"/>
</dbReference>
<evidence type="ECO:0000259" key="5">
    <source>
        <dbReference type="Pfam" id="PF02441"/>
    </source>
</evidence>
<dbReference type="PANTHER" id="PTHR14359">
    <property type="entry name" value="HOMO-OLIGOMERIC FLAVIN CONTAINING CYS DECARBOXYLASE FAMILY"/>
    <property type="match status" value="1"/>
</dbReference>
<evidence type="ECO:0000256" key="3">
    <source>
        <dbReference type="HAMAP-Rule" id="MF_02225"/>
    </source>
</evidence>
<feature type="active site" description="Proton donor" evidence="3">
    <location>
        <position position="157"/>
    </location>
</feature>
<evidence type="ECO:0000313" key="7">
    <source>
        <dbReference type="EMBL" id="TNY31231.1"/>
    </source>
</evidence>
<dbReference type="UniPathway" id="UPA00241">
    <property type="reaction ID" value="UER00353"/>
</dbReference>
<dbReference type="SUPFAM" id="SSF102645">
    <property type="entry name" value="CoaB-like"/>
    <property type="match status" value="1"/>
</dbReference>
<reference evidence="7 8" key="1">
    <citation type="submission" date="2019-06" db="EMBL/GenBank/DDBJ databases">
        <title>Genome of new Rhodobacteraceae sp. SM1903.</title>
        <authorList>
            <person name="Ren X."/>
        </authorList>
    </citation>
    <scope>NUCLEOTIDE SEQUENCE [LARGE SCALE GENOMIC DNA]</scope>
    <source>
        <strain evidence="7 8">SM1903</strain>
    </source>
</reference>
<dbReference type="Pfam" id="PF04127">
    <property type="entry name" value="DFP"/>
    <property type="match status" value="1"/>
</dbReference>
<dbReference type="InterPro" id="IPR007085">
    <property type="entry name" value="DNA/pantothenate-metab_flavo_C"/>
</dbReference>
<evidence type="ECO:0000259" key="6">
    <source>
        <dbReference type="Pfam" id="PF04127"/>
    </source>
</evidence>
<dbReference type="SUPFAM" id="SSF52507">
    <property type="entry name" value="Homo-oligomeric flavin-containing Cys decarboxylases, HFCD"/>
    <property type="match status" value="1"/>
</dbReference>
<feature type="region of interest" description="Phosphopantothenoylcysteine decarboxylase" evidence="3">
    <location>
        <begin position="1"/>
        <end position="188"/>
    </location>
</feature>
<dbReference type="GO" id="GO:0015937">
    <property type="term" value="P:coenzyme A biosynthetic process"/>
    <property type="evidence" value="ECO:0007669"/>
    <property type="project" value="UniProtKB-UniRule"/>
</dbReference>
<keyword evidence="3 4" id="KW-0285">Flavoprotein</keyword>
<dbReference type="Proteomes" id="UP000314011">
    <property type="component" value="Unassembled WGS sequence"/>
</dbReference>
<dbReference type="AlphaFoldDB" id="A0A5C5G935"/>
<dbReference type="EC" id="4.1.1.36" evidence="3"/>
<feature type="domain" description="DNA/pantothenate metabolism flavoprotein C-terminal" evidence="6">
    <location>
        <begin position="184"/>
        <end position="394"/>
    </location>
</feature>
<dbReference type="Pfam" id="PF02441">
    <property type="entry name" value="Flavoprotein"/>
    <property type="match status" value="1"/>
</dbReference>
<feature type="binding site" evidence="3">
    <location>
        <position position="341"/>
    </location>
    <ligand>
        <name>CTP</name>
        <dbReference type="ChEBI" id="CHEBI:37563"/>
    </ligand>
</feature>
<feature type="binding site" evidence="3">
    <location>
        <position position="323"/>
    </location>
    <ligand>
        <name>CTP</name>
        <dbReference type="ChEBI" id="CHEBI:37563"/>
    </ligand>
</feature>
<dbReference type="EMBL" id="VFFF01000002">
    <property type="protein sequence ID" value="TNY31231.1"/>
    <property type="molecule type" value="Genomic_DNA"/>
</dbReference>
<comment type="catalytic activity">
    <reaction evidence="3 4">
        <text>N-[(R)-4-phosphopantothenoyl]-L-cysteine + H(+) = (R)-4'-phosphopantetheine + CO2</text>
        <dbReference type="Rhea" id="RHEA:16793"/>
        <dbReference type="ChEBI" id="CHEBI:15378"/>
        <dbReference type="ChEBI" id="CHEBI:16526"/>
        <dbReference type="ChEBI" id="CHEBI:59458"/>
        <dbReference type="ChEBI" id="CHEBI:61723"/>
        <dbReference type="EC" id="4.1.1.36"/>
    </reaction>
</comment>
<keyword evidence="2 3" id="KW-0456">Lyase</keyword>
<feature type="binding site" evidence="3">
    <location>
        <position position="276"/>
    </location>
    <ligand>
        <name>CTP</name>
        <dbReference type="ChEBI" id="CHEBI:37563"/>
    </ligand>
</feature>
<feature type="region of interest" description="Phosphopantothenate--cysteine ligase" evidence="3">
    <location>
        <begin position="189"/>
        <end position="401"/>
    </location>
</feature>
<feature type="domain" description="Flavoprotein" evidence="5">
    <location>
        <begin position="6"/>
        <end position="175"/>
    </location>
</feature>
<feature type="binding site" evidence="3">
    <location>
        <position position="286"/>
    </location>
    <ligand>
        <name>CTP</name>
        <dbReference type="ChEBI" id="CHEBI:37563"/>
    </ligand>
</feature>
<evidence type="ECO:0000313" key="8">
    <source>
        <dbReference type="Proteomes" id="UP000314011"/>
    </source>
</evidence>
<gene>
    <name evidence="3 7" type="primary">coaBC</name>
    <name evidence="7" type="ORF">FHY64_14465</name>
</gene>
<accession>A0A5C5G935</accession>
<keyword evidence="3" id="KW-0479">Metal-binding</keyword>
<dbReference type="GO" id="GO:0010181">
    <property type="term" value="F:FMN binding"/>
    <property type="evidence" value="ECO:0007669"/>
    <property type="project" value="UniProtKB-UniRule"/>
</dbReference>
<evidence type="ECO:0000256" key="2">
    <source>
        <dbReference type="ARBA" id="ARBA00023239"/>
    </source>
</evidence>
<comment type="caution">
    <text evidence="3">Lacks conserved residue(s) required for the propagation of feature annotation.</text>
</comment>
<name>A0A5C5G935_9RHOB</name>
<feature type="binding site" evidence="3">
    <location>
        <begin position="303"/>
        <end position="306"/>
    </location>
    <ligand>
        <name>CTP</name>
        <dbReference type="ChEBI" id="CHEBI:37563"/>
    </ligand>
</feature>
<dbReference type="RefSeq" id="WP_140196043.1">
    <property type="nucleotide sequence ID" value="NZ_CP065915.1"/>
</dbReference>
<protein>
    <recommendedName>
        <fullName evidence="3">Coenzyme A biosynthesis bifunctional protein CoaBC</fullName>
    </recommendedName>
    <alternativeName>
        <fullName evidence="3">DNA/pantothenate metabolism flavoprotein</fullName>
    </alternativeName>
    <alternativeName>
        <fullName evidence="3">Phosphopantothenoylcysteine synthetase/decarboxylase</fullName>
        <shortName evidence="3">PPCS-PPCDC</shortName>
    </alternativeName>
    <domain>
        <recommendedName>
            <fullName evidence="3">Phosphopantothenoylcysteine decarboxylase</fullName>
            <shortName evidence="3">PPC decarboxylase</shortName>
            <shortName evidence="3">PPC-DC</shortName>
            <ecNumber evidence="3">4.1.1.36</ecNumber>
        </recommendedName>
        <alternativeName>
            <fullName evidence="3">CoaC</fullName>
        </alternativeName>
    </domain>
    <domain>
        <recommendedName>
            <fullName evidence="3">Phosphopantothenate--cysteine ligase</fullName>
            <ecNumber evidence="3">6.3.2.5</ecNumber>
        </recommendedName>
        <alternativeName>
            <fullName evidence="3">CoaB</fullName>
        </alternativeName>
        <alternativeName>
            <fullName evidence="3">Phosphopantothenoylcysteine synthetase</fullName>
            <shortName evidence="3">PPC synthetase</shortName>
            <shortName evidence="3">PPC-S</shortName>
        </alternativeName>
    </domain>
</protein>
<comment type="pathway">
    <text evidence="3 4">Cofactor biosynthesis; coenzyme A biosynthesis; CoA from (R)-pantothenate: step 2/5.</text>
</comment>
<dbReference type="InterPro" id="IPR003382">
    <property type="entry name" value="Flavoprotein"/>
</dbReference>
<dbReference type="GO" id="GO:0004633">
    <property type="term" value="F:phosphopantothenoylcysteine decarboxylase activity"/>
    <property type="evidence" value="ECO:0007669"/>
    <property type="project" value="UniProtKB-UniRule"/>
</dbReference>
<comment type="caution">
    <text evidence="7">The sequence shown here is derived from an EMBL/GenBank/DDBJ whole genome shotgun (WGS) entry which is preliminary data.</text>
</comment>
<dbReference type="GO" id="GO:0071513">
    <property type="term" value="C:phosphopantothenoylcysteine decarboxylase complex"/>
    <property type="evidence" value="ECO:0007669"/>
    <property type="project" value="TreeGrafter"/>
</dbReference>
<keyword evidence="3 4" id="KW-0436">Ligase</keyword>